<name>A0ABU1MWB4_9CAUL</name>
<feature type="transmembrane region" description="Helical" evidence="5">
    <location>
        <begin position="111"/>
        <end position="132"/>
    </location>
</feature>
<protein>
    <submittedName>
        <fullName evidence="6">Membrane protein YecN with MAPEG domain</fullName>
    </submittedName>
</protein>
<evidence type="ECO:0000256" key="2">
    <source>
        <dbReference type="ARBA" id="ARBA00022692"/>
    </source>
</evidence>
<feature type="transmembrane region" description="Helical" evidence="5">
    <location>
        <begin position="12"/>
        <end position="29"/>
    </location>
</feature>
<evidence type="ECO:0000256" key="3">
    <source>
        <dbReference type="ARBA" id="ARBA00022989"/>
    </source>
</evidence>
<evidence type="ECO:0000256" key="5">
    <source>
        <dbReference type="SAM" id="Phobius"/>
    </source>
</evidence>
<comment type="caution">
    <text evidence="6">The sequence shown here is derived from an EMBL/GenBank/DDBJ whole genome shotgun (WGS) entry which is preliminary data.</text>
</comment>
<dbReference type="RefSeq" id="WP_056754562.1">
    <property type="nucleotide sequence ID" value="NZ_BMLD01000008.1"/>
</dbReference>
<keyword evidence="2 5" id="KW-0812">Transmembrane</keyword>
<evidence type="ECO:0000313" key="6">
    <source>
        <dbReference type="EMBL" id="MDR6530478.1"/>
    </source>
</evidence>
<dbReference type="Gene3D" id="1.20.120.550">
    <property type="entry name" value="Membrane associated eicosanoid/glutathione metabolism-like domain"/>
    <property type="match status" value="1"/>
</dbReference>
<sequence length="133" mass="13753">MDTLASGHAAALWVGLHVLLLLTLSLLVVRLRQKHKVALGDEGIPELARAIRAFGNASEYVPVGLAAIIVLALVGAPPLAIHVVGLVLFAGRLIHAVGLSNSGGASIPRAIGMICTWVAYIFGAVALLFYAIG</sequence>
<dbReference type="Pfam" id="PF01124">
    <property type="entry name" value="MAPEG"/>
    <property type="match status" value="1"/>
</dbReference>
<dbReference type="SUPFAM" id="SSF161084">
    <property type="entry name" value="MAPEG domain-like"/>
    <property type="match status" value="1"/>
</dbReference>
<keyword evidence="3 5" id="KW-1133">Transmembrane helix</keyword>
<evidence type="ECO:0000256" key="1">
    <source>
        <dbReference type="ARBA" id="ARBA00004370"/>
    </source>
</evidence>
<dbReference type="InterPro" id="IPR001129">
    <property type="entry name" value="Membr-assoc_MAPEG"/>
</dbReference>
<keyword evidence="7" id="KW-1185">Reference proteome</keyword>
<organism evidence="6 7">
    <name type="scientific">Caulobacter rhizosphaerae</name>
    <dbReference type="NCBI Taxonomy" id="2010972"/>
    <lineage>
        <taxon>Bacteria</taxon>
        <taxon>Pseudomonadati</taxon>
        <taxon>Pseudomonadota</taxon>
        <taxon>Alphaproteobacteria</taxon>
        <taxon>Caulobacterales</taxon>
        <taxon>Caulobacteraceae</taxon>
        <taxon>Caulobacter</taxon>
    </lineage>
</organism>
<gene>
    <name evidence="6" type="ORF">J2800_001214</name>
</gene>
<dbReference type="PANTHER" id="PTHR35814">
    <property type="match status" value="1"/>
</dbReference>
<feature type="transmembrane region" description="Helical" evidence="5">
    <location>
        <begin position="79"/>
        <end position="99"/>
    </location>
</feature>
<reference evidence="6 7" key="1">
    <citation type="submission" date="2023-07" db="EMBL/GenBank/DDBJ databases">
        <title>Sorghum-associated microbial communities from plants grown in Nebraska, USA.</title>
        <authorList>
            <person name="Schachtman D."/>
        </authorList>
    </citation>
    <scope>NUCLEOTIDE SEQUENCE [LARGE SCALE GENOMIC DNA]</scope>
    <source>
        <strain evidence="6 7">DS2154</strain>
    </source>
</reference>
<dbReference type="PANTHER" id="PTHR35814:SF1">
    <property type="entry name" value="GLUTATHIONE S-TRANSFERASE-RELATED"/>
    <property type="match status" value="1"/>
</dbReference>
<dbReference type="Proteomes" id="UP001262754">
    <property type="component" value="Unassembled WGS sequence"/>
</dbReference>
<keyword evidence="4 5" id="KW-0472">Membrane</keyword>
<dbReference type="InterPro" id="IPR023352">
    <property type="entry name" value="MAPEG-like_dom_sf"/>
</dbReference>
<evidence type="ECO:0000256" key="4">
    <source>
        <dbReference type="ARBA" id="ARBA00023136"/>
    </source>
</evidence>
<proteinExistence type="predicted"/>
<comment type="subcellular location">
    <subcellularLocation>
        <location evidence="1">Membrane</location>
    </subcellularLocation>
</comment>
<dbReference type="EMBL" id="JAVDRL010000003">
    <property type="protein sequence ID" value="MDR6530478.1"/>
    <property type="molecule type" value="Genomic_DNA"/>
</dbReference>
<accession>A0ABU1MWB4</accession>
<evidence type="ECO:0000313" key="7">
    <source>
        <dbReference type="Proteomes" id="UP001262754"/>
    </source>
</evidence>